<accession>A0A517SUL3</accession>
<gene>
    <name evidence="1" type="ORF">SV7mr_23330</name>
</gene>
<dbReference type="RefSeq" id="WP_145271932.1">
    <property type="nucleotide sequence ID" value="NZ_CP036272.1"/>
</dbReference>
<dbReference type="AlphaFoldDB" id="A0A517SUL3"/>
<dbReference type="Proteomes" id="UP000315003">
    <property type="component" value="Chromosome"/>
</dbReference>
<reference evidence="1 2" key="1">
    <citation type="submission" date="2019-02" db="EMBL/GenBank/DDBJ databases">
        <title>Deep-cultivation of Planctomycetes and their phenomic and genomic characterization uncovers novel biology.</title>
        <authorList>
            <person name="Wiegand S."/>
            <person name="Jogler M."/>
            <person name="Boedeker C."/>
            <person name="Pinto D."/>
            <person name="Vollmers J."/>
            <person name="Rivas-Marin E."/>
            <person name="Kohn T."/>
            <person name="Peeters S.H."/>
            <person name="Heuer A."/>
            <person name="Rast P."/>
            <person name="Oberbeckmann S."/>
            <person name="Bunk B."/>
            <person name="Jeske O."/>
            <person name="Meyerdierks A."/>
            <person name="Storesund J.E."/>
            <person name="Kallscheuer N."/>
            <person name="Luecker S."/>
            <person name="Lage O.M."/>
            <person name="Pohl T."/>
            <person name="Merkel B.J."/>
            <person name="Hornburger P."/>
            <person name="Mueller R.-W."/>
            <person name="Bruemmer F."/>
            <person name="Labrenz M."/>
            <person name="Spormann A.M."/>
            <person name="Op den Camp H."/>
            <person name="Overmann J."/>
            <person name="Amann R."/>
            <person name="Jetten M.S.M."/>
            <person name="Mascher T."/>
            <person name="Medema M.H."/>
            <person name="Devos D.P."/>
            <person name="Kaster A.-K."/>
            <person name="Ovreas L."/>
            <person name="Rohde M."/>
            <person name="Galperin M.Y."/>
            <person name="Jogler C."/>
        </authorList>
    </citation>
    <scope>NUCLEOTIDE SEQUENCE [LARGE SCALE GENOMIC DNA]</scope>
    <source>
        <strain evidence="1 2">SV_7m_r</strain>
    </source>
</reference>
<name>A0A517SUL3_9BACT</name>
<evidence type="ECO:0000313" key="2">
    <source>
        <dbReference type="Proteomes" id="UP000315003"/>
    </source>
</evidence>
<sequence length="82" mass="8348">MASGQSDGESTPETSDLICPVANLSMICVEMADDGNRELDAGYDLTAFDSQDQLQPGSACIGGQCLSNGAAGVMPQGGENHP</sequence>
<protein>
    <submittedName>
        <fullName evidence="1">Uncharacterized protein</fullName>
    </submittedName>
</protein>
<organism evidence="1 2">
    <name type="scientific">Stieleria bergensis</name>
    <dbReference type="NCBI Taxonomy" id="2528025"/>
    <lineage>
        <taxon>Bacteria</taxon>
        <taxon>Pseudomonadati</taxon>
        <taxon>Planctomycetota</taxon>
        <taxon>Planctomycetia</taxon>
        <taxon>Pirellulales</taxon>
        <taxon>Pirellulaceae</taxon>
        <taxon>Stieleria</taxon>
    </lineage>
</organism>
<evidence type="ECO:0000313" key="1">
    <source>
        <dbReference type="EMBL" id="QDT59822.1"/>
    </source>
</evidence>
<keyword evidence="2" id="KW-1185">Reference proteome</keyword>
<dbReference type="EMBL" id="CP036272">
    <property type="protein sequence ID" value="QDT59822.1"/>
    <property type="molecule type" value="Genomic_DNA"/>
</dbReference>
<proteinExistence type="predicted"/>